<accession>A0A0V0GJ11</accession>
<protein>
    <submittedName>
        <fullName evidence="1">Putative ovule protein</fullName>
    </submittedName>
</protein>
<reference evidence="1" key="1">
    <citation type="submission" date="2015-12" db="EMBL/GenBank/DDBJ databases">
        <title>Gene expression during late stages of embryo sac development: a critical building block for successful pollen-pistil interactions.</title>
        <authorList>
            <person name="Liu Y."/>
            <person name="Joly V."/>
            <person name="Sabar M."/>
            <person name="Matton D.P."/>
        </authorList>
    </citation>
    <scope>NUCLEOTIDE SEQUENCE</scope>
</reference>
<organism evidence="1">
    <name type="scientific">Solanum chacoense</name>
    <name type="common">Chaco potato</name>
    <dbReference type="NCBI Taxonomy" id="4108"/>
    <lineage>
        <taxon>Eukaryota</taxon>
        <taxon>Viridiplantae</taxon>
        <taxon>Streptophyta</taxon>
        <taxon>Embryophyta</taxon>
        <taxon>Tracheophyta</taxon>
        <taxon>Spermatophyta</taxon>
        <taxon>Magnoliopsida</taxon>
        <taxon>eudicotyledons</taxon>
        <taxon>Gunneridae</taxon>
        <taxon>Pentapetalae</taxon>
        <taxon>asterids</taxon>
        <taxon>lamiids</taxon>
        <taxon>Solanales</taxon>
        <taxon>Solanaceae</taxon>
        <taxon>Solanoideae</taxon>
        <taxon>Solaneae</taxon>
        <taxon>Solanum</taxon>
    </lineage>
</organism>
<dbReference type="EMBL" id="GEDG01039173">
    <property type="protein sequence ID" value="JAP07238.1"/>
    <property type="molecule type" value="Transcribed_RNA"/>
</dbReference>
<evidence type="ECO:0000313" key="1">
    <source>
        <dbReference type="EMBL" id="JAP07238.1"/>
    </source>
</evidence>
<sequence length="79" mass="8717">MITCFSNFGDSTQAGYTLELTISLHAYDLCVISPSSVGSYRQHLELKDGFAISISINLSFRVHYVAGITLLQYSVFFTG</sequence>
<dbReference type="AlphaFoldDB" id="A0A0V0GJ11"/>
<proteinExistence type="predicted"/>
<name>A0A0V0GJ11_SOLCH</name>